<sequence>MKTIETVVNVTPERQITLQLPPDIPAGEYQVVIVLNESGKSEQLAAKNQAKRFKCSAYPVGLVADNFTFRREDLYDR</sequence>
<proteinExistence type="predicted"/>
<accession>A0A480A9C2</accession>
<reference evidence="2" key="1">
    <citation type="submission" date="2019-02" db="EMBL/GenBank/DDBJ databases">
        <title>Draft genome sequence of Dolichospermum planctonicum NIES-80.</title>
        <authorList>
            <person name="Yamaguchi H."/>
            <person name="Suzuki S."/>
            <person name="Kawachi M."/>
        </authorList>
    </citation>
    <scope>NUCLEOTIDE SEQUENCE [LARGE SCALE GENOMIC DNA]</scope>
    <source>
        <strain evidence="2">NIES-80</strain>
    </source>
</reference>
<gene>
    <name evidence="1" type="ORF">NIES80_13720</name>
</gene>
<name>A0A480A9C2_9CYAN</name>
<protein>
    <submittedName>
        <fullName evidence="1">Uncharacterized protein</fullName>
    </submittedName>
</protein>
<dbReference type="OrthoDB" id="515321at2"/>
<evidence type="ECO:0000313" key="2">
    <source>
        <dbReference type="Proteomes" id="UP000299367"/>
    </source>
</evidence>
<dbReference type="EMBL" id="BJCF01000011">
    <property type="protein sequence ID" value="GCL41675.1"/>
    <property type="molecule type" value="Genomic_DNA"/>
</dbReference>
<dbReference type="AlphaFoldDB" id="A0A480A9C2"/>
<evidence type="ECO:0000313" key="1">
    <source>
        <dbReference type="EMBL" id="GCL41675.1"/>
    </source>
</evidence>
<dbReference type="Proteomes" id="UP000299367">
    <property type="component" value="Unassembled WGS sequence"/>
</dbReference>
<comment type="caution">
    <text evidence="1">The sequence shown here is derived from an EMBL/GenBank/DDBJ whole genome shotgun (WGS) entry which is preliminary data.</text>
</comment>
<dbReference type="RefSeq" id="WP_137907380.1">
    <property type="nucleotide sequence ID" value="NZ_BJCF01000011.1"/>
</dbReference>
<organism evidence="1 2">
    <name type="scientific">Dolichospermum planctonicum</name>
    <dbReference type="NCBI Taxonomy" id="136072"/>
    <lineage>
        <taxon>Bacteria</taxon>
        <taxon>Bacillati</taxon>
        <taxon>Cyanobacteriota</taxon>
        <taxon>Cyanophyceae</taxon>
        <taxon>Nostocales</taxon>
        <taxon>Aphanizomenonaceae</taxon>
        <taxon>Dolichospermum</taxon>
    </lineage>
</organism>